<dbReference type="PANTHER" id="PTHR44591:SF20">
    <property type="entry name" value="PROTEIN PILH"/>
    <property type="match status" value="1"/>
</dbReference>
<proteinExistence type="predicted"/>
<sequence length="267" mass="29018">MSIAQMIRVHLPYLRRFARTLTGAQQTGDAYVATLLESLVSTPSDFPANMPPRMALYHMFLRVWNSVRLDGQGAEDGPNSLGAAQRRINSISSLPRQAFLLVAVEGFTSSETAGILEVGEPEVEKLLEIAGQEIAHQVATNVLIIEDELLIAMDLETIVTSLGHTVQDVATTKNEALAAVKRQMPGLILADVKLADGSSGLEAAKEIVAEREVPIIFITAYPEKVLTGERPEPTFLISKPFQRDTVMAIISQALFFDTKAHPRTAAA</sequence>
<evidence type="ECO:0000313" key="5">
    <source>
        <dbReference type="Proteomes" id="UP000199423"/>
    </source>
</evidence>
<dbReference type="InterPro" id="IPR001789">
    <property type="entry name" value="Sig_transdc_resp-reg_receiver"/>
</dbReference>
<dbReference type="Proteomes" id="UP000199423">
    <property type="component" value="Unassembled WGS sequence"/>
</dbReference>
<name>A0A1I7ND83_9HYPH</name>
<dbReference type="AlphaFoldDB" id="A0A1I7ND83"/>
<dbReference type="InterPro" id="IPR053867">
    <property type="entry name" value="PhyR_sigma4"/>
</dbReference>
<dbReference type="Gene3D" id="3.40.50.2300">
    <property type="match status" value="1"/>
</dbReference>
<dbReference type="Gene3D" id="1.10.10.10">
    <property type="entry name" value="Winged helix-like DNA-binding domain superfamily/Winged helix DNA-binding domain"/>
    <property type="match status" value="1"/>
</dbReference>
<dbReference type="SMART" id="SM00448">
    <property type="entry name" value="REC"/>
    <property type="match status" value="1"/>
</dbReference>
<dbReference type="PANTHER" id="PTHR44591">
    <property type="entry name" value="STRESS RESPONSE REGULATOR PROTEIN 1"/>
    <property type="match status" value="1"/>
</dbReference>
<dbReference type="OrthoDB" id="9786101at2"/>
<dbReference type="InterPro" id="IPR053866">
    <property type="entry name" value="PhyR_sigma2"/>
</dbReference>
<dbReference type="RefSeq" id="WP_092866965.1">
    <property type="nucleotide sequence ID" value="NZ_FPCH01000002.1"/>
</dbReference>
<reference evidence="5" key="1">
    <citation type="submission" date="2016-10" db="EMBL/GenBank/DDBJ databases">
        <authorList>
            <person name="Varghese N."/>
            <person name="Submissions S."/>
        </authorList>
    </citation>
    <scope>NUCLEOTIDE SEQUENCE [LARGE SCALE GENOMIC DNA]</scope>
    <source>
        <strain evidence="5">DSM 1565</strain>
    </source>
</reference>
<dbReference type="Pfam" id="PF22029">
    <property type="entry name" value="PhyR_sigma2"/>
    <property type="match status" value="1"/>
</dbReference>
<dbReference type="CDD" id="cd17540">
    <property type="entry name" value="REC_PhyR"/>
    <property type="match status" value="1"/>
</dbReference>
<dbReference type="GO" id="GO:0000160">
    <property type="term" value="P:phosphorelay signal transduction system"/>
    <property type="evidence" value="ECO:0007669"/>
    <property type="project" value="InterPro"/>
</dbReference>
<feature type="domain" description="Response regulatory" evidence="3">
    <location>
        <begin position="141"/>
        <end position="254"/>
    </location>
</feature>
<dbReference type="SUPFAM" id="SSF52172">
    <property type="entry name" value="CheY-like"/>
    <property type="match status" value="1"/>
</dbReference>
<dbReference type="InterPro" id="IPR036388">
    <property type="entry name" value="WH-like_DNA-bd_sf"/>
</dbReference>
<keyword evidence="1 2" id="KW-0597">Phosphoprotein</keyword>
<evidence type="ECO:0000259" key="3">
    <source>
        <dbReference type="PROSITE" id="PS50110"/>
    </source>
</evidence>
<dbReference type="EMBL" id="FPCH01000002">
    <property type="protein sequence ID" value="SFV32638.1"/>
    <property type="molecule type" value="Genomic_DNA"/>
</dbReference>
<dbReference type="PIRSF" id="PIRSF036400">
    <property type="entry name" value="RR_Ctr_UCP036400"/>
    <property type="match status" value="1"/>
</dbReference>
<accession>A0A1I7ND83</accession>
<dbReference type="InterPro" id="IPR050595">
    <property type="entry name" value="Bact_response_regulator"/>
</dbReference>
<organism evidence="4 5">
    <name type="scientific">Hyphomicrobium facile</name>
    <dbReference type="NCBI Taxonomy" id="51670"/>
    <lineage>
        <taxon>Bacteria</taxon>
        <taxon>Pseudomonadati</taxon>
        <taxon>Pseudomonadota</taxon>
        <taxon>Alphaproteobacteria</taxon>
        <taxon>Hyphomicrobiales</taxon>
        <taxon>Hyphomicrobiaceae</taxon>
        <taxon>Hyphomicrobium</taxon>
    </lineage>
</organism>
<dbReference type="InterPro" id="IPR014605">
    <property type="entry name" value="Sig_resp-reg_PhyR"/>
</dbReference>
<dbReference type="STRING" id="51670.SAMN04488557_1672"/>
<dbReference type="NCBIfam" id="NF006623">
    <property type="entry name" value="PRK09191.1"/>
    <property type="match status" value="1"/>
</dbReference>
<dbReference type="Pfam" id="PF22233">
    <property type="entry name" value="PhyR_sigma-like"/>
    <property type="match status" value="1"/>
</dbReference>
<dbReference type="PROSITE" id="PS50110">
    <property type="entry name" value="RESPONSE_REGULATORY"/>
    <property type="match status" value="1"/>
</dbReference>
<feature type="modified residue" description="4-aspartylphosphate" evidence="2">
    <location>
        <position position="191"/>
    </location>
</feature>
<gene>
    <name evidence="4" type="ORF">SAMN04488557_1672</name>
</gene>
<protein>
    <submittedName>
        <fullName evidence="4">Response regulator receiver domain-containing protein</fullName>
    </submittedName>
</protein>
<evidence type="ECO:0000313" key="4">
    <source>
        <dbReference type="EMBL" id="SFV32638.1"/>
    </source>
</evidence>
<dbReference type="Gene3D" id="1.10.1740.10">
    <property type="match status" value="1"/>
</dbReference>
<evidence type="ECO:0000256" key="1">
    <source>
        <dbReference type="ARBA" id="ARBA00022553"/>
    </source>
</evidence>
<dbReference type="InterPro" id="IPR011006">
    <property type="entry name" value="CheY-like_superfamily"/>
</dbReference>
<dbReference type="Pfam" id="PF00072">
    <property type="entry name" value="Response_reg"/>
    <property type="match status" value="1"/>
</dbReference>
<keyword evidence="5" id="KW-1185">Reference proteome</keyword>
<evidence type="ECO:0000256" key="2">
    <source>
        <dbReference type="PROSITE-ProRule" id="PRU00169"/>
    </source>
</evidence>